<evidence type="ECO:0000256" key="1">
    <source>
        <dbReference type="SAM" id="MobiDB-lite"/>
    </source>
</evidence>
<dbReference type="KEGG" id="mpq:ABA45_13080"/>
<dbReference type="STRING" id="330734.ABA45_13080"/>
<evidence type="ECO:0000313" key="2">
    <source>
        <dbReference type="EMBL" id="AKO53232.1"/>
    </source>
</evidence>
<reference evidence="2 3" key="1">
    <citation type="submission" date="2015-05" db="EMBL/GenBank/DDBJ databases">
        <title>Complete genome of Marinobacter psychrophilus strain 20041T isolated from sea-ice of the Canadian Basin.</title>
        <authorList>
            <person name="Song L."/>
            <person name="Ren L."/>
            <person name="Yu Y."/>
            <person name="Wang X."/>
        </authorList>
    </citation>
    <scope>NUCLEOTIDE SEQUENCE [LARGE SCALE GENOMIC DNA]</scope>
    <source>
        <strain evidence="2 3">20041</strain>
    </source>
</reference>
<dbReference type="EMBL" id="CP011494">
    <property type="protein sequence ID" value="AKO53232.1"/>
    <property type="molecule type" value="Genomic_DNA"/>
</dbReference>
<name>A0A0H4IE39_9GAMM</name>
<accession>A0A0H4IE39</accession>
<dbReference type="AlphaFoldDB" id="A0A0H4IE39"/>
<sequence>MEGTFLKPDIRVPEQKTASLSFCDTTPKAFKQWAGLLPMANIGEMSRQLYHAIIELNQLFLPPQQRLQLLDIIREKIHFVCTELSHHFIGTAISMPEKQRKIANLAQALQLHLSGGYKLCVIELLNAGTSDKNRKALVVAIHRSITELSGTILRAYQLYCPTPPNSWLDCHKLYKFALAHQLTAIKINDATPGQRNSSSIDDAYKRILLLGCARPSQLRQTELSQLFTLFEPWTDLTDFVPGAQGDSLFVVNMRADKSPVYRSLLGEAEEGDFFSFDSSRLSAQISQAIQTADSNEASELTLPPHTSDTLLIHLAQALGTLAKRNFNRVTNQGSLELCVGLTAVHYFMAGRKTLNDFTRQLEAEDTEDNMFIRSSTRRNDAWAGAHDADNRGEGMLAGNAPINFTSASARASAALKNAPCACRTKMINTSPGGFCIVWDSQIPSSLQTGEILGVREQSSQPWSVAVVRWIRQIKNEGTQIGIELQAPTATPCAVRLIQKLGNSSEYLRGLMLPEISVINQPATLIVPRIPFQSGNRITLLIDDHEEQGQLLKKMTATGSINQFEIKLQSMPDAKTSTDRPAPASSEDEFDSLWPLL</sequence>
<dbReference type="RefSeq" id="WP_048386764.1">
    <property type="nucleotide sequence ID" value="NZ_CP011494.1"/>
</dbReference>
<dbReference type="PATRIC" id="fig|330734.3.peg.2738"/>
<feature type="region of interest" description="Disordered" evidence="1">
    <location>
        <begin position="569"/>
        <end position="596"/>
    </location>
</feature>
<proteinExistence type="predicted"/>
<dbReference type="Proteomes" id="UP000036406">
    <property type="component" value="Chromosome"/>
</dbReference>
<evidence type="ECO:0000313" key="3">
    <source>
        <dbReference type="Proteomes" id="UP000036406"/>
    </source>
</evidence>
<protein>
    <submittedName>
        <fullName evidence="2">GTPase</fullName>
    </submittedName>
</protein>
<gene>
    <name evidence="2" type="ORF">ABA45_13080</name>
</gene>
<organism evidence="2 3">
    <name type="scientific">Marinobacter psychrophilus</name>
    <dbReference type="NCBI Taxonomy" id="330734"/>
    <lineage>
        <taxon>Bacteria</taxon>
        <taxon>Pseudomonadati</taxon>
        <taxon>Pseudomonadota</taxon>
        <taxon>Gammaproteobacteria</taxon>
        <taxon>Pseudomonadales</taxon>
        <taxon>Marinobacteraceae</taxon>
        <taxon>Marinobacter</taxon>
    </lineage>
</organism>
<keyword evidence="3" id="KW-1185">Reference proteome</keyword>